<dbReference type="InterPro" id="IPR036352">
    <property type="entry name" value="Semap_dom_sf"/>
</dbReference>
<sequence length="116" mass="12996">NDMGGQRSLINKWTTFLKARLVCSIPGPEGADTHFDELQDIFLLSTRDERNPLVYGVFTTTSSVFKGSAVCVYSMADIRAVFNGPYAHKESPDHRWVQYEGRIPYPRPGTVSVSLI</sequence>
<dbReference type="GO" id="GO:0030335">
    <property type="term" value="P:positive regulation of cell migration"/>
    <property type="evidence" value="ECO:0007669"/>
    <property type="project" value="TreeGrafter"/>
</dbReference>
<protein>
    <submittedName>
        <fullName evidence="4">SEM3D protein</fullName>
    </submittedName>
</protein>
<evidence type="ECO:0000256" key="2">
    <source>
        <dbReference type="PROSITE-ProRule" id="PRU00352"/>
    </source>
</evidence>
<dbReference type="GO" id="GO:0007411">
    <property type="term" value="P:axon guidance"/>
    <property type="evidence" value="ECO:0007669"/>
    <property type="project" value="TreeGrafter"/>
</dbReference>
<dbReference type="GO" id="GO:0030215">
    <property type="term" value="F:semaphorin receptor binding"/>
    <property type="evidence" value="ECO:0007669"/>
    <property type="project" value="InterPro"/>
</dbReference>
<dbReference type="GO" id="GO:0001755">
    <property type="term" value="P:neural crest cell migration"/>
    <property type="evidence" value="ECO:0007669"/>
    <property type="project" value="TreeGrafter"/>
</dbReference>
<proteinExistence type="predicted"/>
<dbReference type="InterPro" id="IPR027231">
    <property type="entry name" value="Semaphorin"/>
</dbReference>
<dbReference type="AlphaFoldDB" id="A0A7K9Y6G6"/>
<dbReference type="SUPFAM" id="SSF101912">
    <property type="entry name" value="Sema domain"/>
    <property type="match status" value="1"/>
</dbReference>
<evidence type="ECO:0000259" key="3">
    <source>
        <dbReference type="PROSITE" id="PS51004"/>
    </source>
</evidence>
<reference evidence="4 5" key="1">
    <citation type="submission" date="2019-09" db="EMBL/GenBank/DDBJ databases">
        <title>Bird 10,000 Genomes (B10K) Project - Family phase.</title>
        <authorList>
            <person name="Zhang G."/>
        </authorList>
    </citation>
    <scope>NUCLEOTIDE SEQUENCE [LARGE SCALE GENOMIC DNA]</scope>
    <source>
        <strain evidence="4">B10K-DU-001-53</strain>
        <tissue evidence="4">Muscle</tissue>
    </source>
</reference>
<dbReference type="PANTHER" id="PTHR11036:SF36">
    <property type="entry name" value="SEMAPHORIN-3D"/>
    <property type="match status" value="1"/>
</dbReference>
<keyword evidence="1" id="KW-0325">Glycoprotein</keyword>
<evidence type="ECO:0000313" key="4">
    <source>
        <dbReference type="EMBL" id="NXJ04690.1"/>
    </source>
</evidence>
<dbReference type="GO" id="GO:0071526">
    <property type="term" value="P:semaphorin-plexin signaling pathway"/>
    <property type="evidence" value="ECO:0007669"/>
    <property type="project" value="TreeGrafter"/>
</dbReference>
<evidence type="ECO:0000313" key="5">
    <source>
        <dbReference type="Proteomes" id="UP000522663"/>
    </source>
</evidence>
<evidence type="ECO:0000256" key="1">
    <source>
        <dbReference type="ARBA" id="ARBA00023180"/>
    </source>
</evidence>
<accession>A0A7K9Y6G6</accession>
<feature type="domain" description="Sema" evidence="3">
    <location>
        <begin position="1"/>
        <end position="116"/>
    </location>
</feature>
<comment type="caution">
    <text evidence="4">The sequence shown here is derived from an EMBL/GenBank/DDBJ whole genome shotgun (WGS) entry which is preliminary data.</text>
</comment>
<dbReference type="GO" id="GO:0005886">
    <property type="term" value="C:plasma membrane"/>
    <property type="evidence" value="ECO:0007669"/>
    <property type="project" value="TreeGrafter"/>
</dbReference>
<dbReference type="GO" id="GO:0005615">
    <property type="term" value="C:extracellular space"/>
    <property type="evidence" value="ECO:0007669"/>
    <property type="project" value="TreeGrafter"/>
</dbReference>
<comment type="caution">
    <text evidence="2">Lacks conserved residue(s) required for the propagation of feature annotation.</text>
</comment>
<dbReference type="Proteomes" id="UP000522663">
    <property type="component" value="Unassembled WGS sequence"/>
</dbReference>
<feature type="non-terminal residue" evidence="4">
    <location>
        <position position="1"/>
    </location>
</feature>
<dbReference type="InterPro" id="IPR015943">
    <property type="entry name" value="WD40/YVTN_repeat-like_dom_sf"/>
</dbReference>
<dbReference type="GO" id="GO:0045499">
    <property type="term" value="F:chemorepellent activity"/>
    <property type="evidence" value="ECO:0007669"/>
    <property type="project" value="TreeGrafter"/>
</dbReference>
<dbReference type="EMBL" id="VXAB01001563">
    <property type="protein sequence ID" value="NXJ04690.1"/>
    <property type="molecule type" value="Genomic_DNA"/>
</dbReference>
<name>A0A7K9Y6G6_9GALL</name>
<gene>
    <name evidence="4" type="primary">Sema3d_1</name>
    <name evidence="4" type="ORF">ODOGUJ_R13975</name>
</gene>
<dbReference type="PANTHER" id="PTHR11036">
    <property type="entry name" value="SEMAPHORIN"/>
    <property type="match status" value="1"/>
</dbReference>
<dbReference type="OrthoDB" id="9988752at2759"/>
<organism evidence="4 5">
    <name type="scientific">Odontophorus gujanensis</name>
    <name type="common">marbled wood quail</name>
    <dbReference type="NCBI Taxonomy" id="886794"/>
    <lineage>
        <taxon>Eukaryota</taxon>
        <taxon>Metazoa</taxon>
        <taxon>Chordata</taxon>
        <taxon>Craniata</taxon>
        <taxon>Vertebrata</taxon>
        <taxon>Euteleostomi</taxon>
        <taxon>Archelosauria</taxon>
        <taxon>Archosauria</taxon>
        <taxon>Dinosauria</taxon>
        <taxon>Saurischia</taxon>
        <taxon>Theropoda</taxon>
        <taxon>Coelurosauria</taxon>
        <taxon>Aves</taxon>
        <taxon>Neognathae</taxon>
        <taxon>Galloanserae</taxon>
        <taxon>Galliformes</taxon>
        <taxon>Odontophoridae</taxon>
        <taxon>Odontophorus</taxon>
    </lineage>
</organism>
<dbReference type="InterPro" id="IPR001627">
    <property type="entry name" value="Semap_dom"/>
</dbReference>
<keyword evidence="5" id="KW-1185">Reference proteome</keyword>
<feature type="non-terminal residue" evidence="4">
    <location>
        <position position="116"/>
    </location>
</feature>
<dbReference type="Gene3D" id="2.130.10.10">
    <property type="entry name" value="YVTN repeat-like/Quinoprotein amine dehydrogenase"/>
    <property type="match status" value="1"/>
</dbReference>
<dbReference type="Pfam" id="PF01403">
    <property type="entry name" value="Sema"/>
    <property type="match status" value="1"/>
</dbReference>
<dbReference type="PROSITE" id="PS51004">
    <property type="entry name" value="SEMA"/>
    <property type="match status" value="1"/>
</dbReference>